<organism evidence="2 3">
    <name type="scientific">Basidiobolus ranarum</name>
    <dbReference type="NCBI Taxonomy" id="34480"/>
    <lineage>
        <taxon>Eukaryota</taxon>
        <taxon>Fungi</taxon>
        <taxon>Fungi incertae sedis</taxon>
        <taxon>Zoopagomycota</taxon>
        <taxon>Entomophthoromycotina</taxon>
        <taxon>Basidiobolomycetes</taxon>
        <taxon>Basidiobolales</taxon>
        <taxon>Basidiobolaceae</taxon>
        <taxon>Basidiobolus</taxon>
    </lineage>
</organism>
<keyword evidence="3" id="KW-1185">Reference proteome</keyword>
<evidence type="ECO:0000313" key="2">
    <source>
        <dbReference type="EMBL" id="KAK9710273.1"/>
    </source>
</evidence>
<feature type="chain" id="PRO_5046424519" evidence="1">
    <location>
        <begin position="27"/>
        <end position="78"/>
    </location>
</feature>
<protein>
    <submittedName>
        <fullName evidence="2">Uncharacterized protein</fullName>
    </submittedName>
</protein>
<comment type="caution">
    <text evidence="2">The sequence shown here is derived from an EMBL/GenBank/DDBJ whole genome shotgun (WGS) entry which is preliminary data.</text>
</comment>
<evidence type="ECO:0000313" key="3">
    <source>
        <dbReference type="Proteomes" id="UP001479436"/>
    </source>
</evidence>
<accession>A0ABR2VYM0</accession>
<name>A0ABR2VYM0_9FUNG</name>
<feature type="signal peptide" evidence="1">
    <location>
        <begin position="1"/>
        <end position="26"/>
    </location>
</feature>
<gene>
    <name evidence="2" type="ORF">K7432_008538</name>
</gene>
<evidence type="ECO:0000256" key="1">
    <source>
        <dbReference type="SAM" id="SignalP"/>
    </source>
</evidence>
<reference evidence="2 3" key="1">
    <citation type="submission" date="2023-04" db="EMBL/GenBank/DDBJ databases">
        <title>Genome of Basidiobolus ranarum AG-B5.</title>
        <authorList>
            <person name="Stajich J.E."/>
            <person name="Carter-House D."/>
            <person name="Gryganskyi A."/>
        </authorList>
    </citation>
    <scope>NUCLEOTIDE SEQUENCE [LARGE SCALE GENOMIC DNA]</scope>
    <source>
        <strain evidence="2 3">AG-B5</strain>
    </source>
</reference>
<dbReference type="Proteomes" id="UP001479436">
    <property type="component" value="Unassembled WGS sequence"/>
</dbReference>
<sequence>MVQLNMWQHILIFLLSTFSIGKNVNADKAATSVPDTVTVYGTYFDYQTYTDPPSIIVKTEHQYHITDVTSGSLKKTIG</sequence>
<proteinExistence type="predicted"/>
<dbReference type="EMBL" id="JASJQH010007354">
    <property type="protein sequence ID" value="KAK9710273.1"/>
    <property type="molecule type" value="Genomic_DNA"/>
</dbReference>
<keyword evidence="1" id="KW-0732">Signal</keyword>